<comment type="pathway">
    <text evidence="1 8">Amino-acid biosynthesis; L-histidine biosynthesis; L-histidine from 5-phospho-alpha-D-ribose 1-diphosphate: step 8/9.</text>
</comment>
<name>A0A2D0ND81_FLAN2</name>
<dbReference type="InterPro" id="IPR016195">
    <property type="entry name" value="Pol/histidinol_Pase-like"/>
</dbReference>
<dbReference type="SUPFAM" id="SSF89550">
    <property type="entry name" value="PHP domain-like"/>
    <property type="match status" value="1"/>
</dbReference>
<keyword evidence="11" id="KW-1185">Reference proteome</keyword>
<dbReference type="EC" id="3.1.3.15" evidence="3 8"/>
<accession>A0A2D0ND81</accession>
<keyword evidence="4 8" id="KW-0028">Amino-acid biosynthesis</keyword>
<evidence type="ECO:0000313" key="10">
    <source>
        <dbReference type="EMBL" id="PHN06471.1"/>
    </source>
</evidence>
<dbReference type="Proteomes" id="UP000223913">
    <property type="component" value="Unassembled WGS sequence"/>
</dbReference>
<gene>
    <name evidence="10" type="ORF">CRP01_12955</name>
</gene>
<dbReference type="UniPathway" id="UPA00031">
    <property type="reaction ID" value="UER00013"/>
</dbReference>
<dbReference type="GO" id="GO:0004401">
    <property type="term" value="F:histidinol-phosphatase activity"/>
    <property type="evidence" value="ECO:0007669"/>
    <property type="project" value="UniProtKB-UniRule"/>
</dbReference>
<evidence type="ECO:0000256" key="7">
    <source>
        <dbReference type="ARBA" id="ARBA00049158"/>
    </source>
</evidence>
<dbReference type="PANTHER" id="PTHR21039">
    <property type="entry name" value="HISTIDINOL PHOSPHATASE-RELATED"/>
    <property type="match status" value="1"/>
</dbReference>
<feature type="domain" description="PHP" evidence="9">
    <location>
        <begin position="6"/>
        <end position="208"/>
    </location>
</feature>
<dbReference type="RefSeq" id="WP_099150455.1">
    <property type="nucleotide sequence ID" value="NZ_PDUD01000018.1"/>
</dbReference>
<dbReference type="GO" id="GO:0000105">
    <property type="term" value="P:L-histidine biosynthetic process"/>
    <property type="evidence" value="ECO:0007669"/>
    <property type="project" value="UniProtKB-UniRule"/>
</dbReference>
<evidence type="ECO:0000256" key="6">
    <source>
        <dbReference type="ARBA" id="ARBA00023102"/>
    </source>
</evidence>
<dbReference type="Pfam" id="PF02811">
    <property type="entry name" value="PHP"/>
    <property type="match status" value="1"/>
</dbReference>
<keyword evidence="6 8" id="KW-0368">Histidine biosynthesis</keyword>
<dbReference type="InterPro" id="IPR010140">
    <property type="entry name" value="Histidinol_P_phosphatase_HisJ"/>
</dbReference>
<dbReference type="PANTHER" id="PTHR21039:SF0">
    <property type="entry name" value="HISTIDINOL-PHOSPHATASE"/>
    <property type="match status" value="1"/>
</dbReference>
<evidence type="ECO:0000259" key="9">
    <source>
        <dbReference type="Pfam" id="PF02811"/>
    </source>
</evidence>
<comment type="caution">
    <text evidence="10">The sequence shown here is derived from an EMBL/GenBank/DDBJ whole genome shotgun (WGS) entry which is preliminary data.</text>
</comment>
<evidence type="ECO:0000256" key="2">
    <source>
        <dbReference type="ARBA" id="ARBA00009152"/>
    </source>
</evidence>
<evidence type="ECO:0000256" key="8">
    <source>
        <dbReference type="RuleBase" id="RU366003"/>
    </source>
</evidence>
<evidence type="ECO:0000256" key="4">
    <source>
        <dbReference type="ARBA" id="ARBA00022605"/>
    </source>
</evidence>
<proteinExistence type="inferred from homology"/>
<evidence type="ECO:0000256" key="3">
    <source>
        <dbReference type="ARBA" id="ARBA00013085"/>
    </source>
</evidence>
<evidence type="ECO:0000256" key="5">
    <source>
        <dbReference type="ARBA" id="ARBA00022801"/>
    </source>
</evidence>
<evidence type="ECO:0000313" key="11">
    <source>
        <dbReference type="Proteomes" id="UP000223913"/>
    </source>
</evidence>
<dbReference type="AlphaFoldDB" id="A0A2D0ND81"/>
<dbReference type="OrthoDB" id="9775255at2"/>
<organism evidence="10 11">
    <name type="scientific">Flavilitoribacter nigricans (strain ATCC 23147 / DSM 23189 / NBRC 102662 / NCIMB 1420 / SS-2)</name>
    <name type="common">Lewinella nigricans</name>
    <dbReference type="NCBI Taxonomy" id="1122177"/>
    <lineage>
        <taxon>Bacteria</taxon>
        <taxon>Pseudomonadati</taxon>
        <taxon>Bacteroidota</taxon>
        <taxon>Saprospiria</taxon>
        <taxon>Saprospirales</taxon>
        <taxon>Lewinellaceae</taxon>
        <taxon>Flavilitoribacter</taxon>
    </lineage>
</organism>
<dbReference type="EMBL" id="PDUD01000018">
    <property type="protein sequence ID" value="PHN06471.1"/>
    <property type="molecule type" value="Genomic_DNA"/>
</dbReference>
<dbReference type="Gene3D" id="3.20.20.140">
    <property type="entry name" value="Metal-dependent hydrolases"/>
    <property type="match status" value="1"/>
</dbReference>
<keyword evidence="5 8" id="KW-0378">Hydrolase</keyword>
<dbReference type="CDD" id="cd12110">
    <property type="entry name" value="PHP_HisPPase_Hisj_like"/>
    <property type="match status" value="1"/>
</dbReference>
<dbReference type="NCBIfam" id="TIGR01856">
    <property type="entry name" value="hisJ_fam"/>
    <property type="match status" value="1"/>
</dbReference>
<evidence type="ECO:0000256" key="1">
    <source>
        <dbReference type="ARBA" id="ARBA00004970"/>
    </source>
</evidence>
<dbReference type="GO" id="GO:0005737">
    <property type="term" value="C:cytoplasm"/>
    <property type="evidence" value="ECO:0007669"/>
    <property type="project" value="TreeGrafter"/>
</dbReference>
<sequence length="288" mass="33378">MQLANHHAHSNFSDGRLSPEDYLKNAIDQELLLYGFSDHAPIPHADFGAMKMEDLAAYLSEVDRLKEQYGDRIQIYKSLEVDYIPGMISLESRHIKEADLDYTIGAVHYVDFFPDGRPWGFEASVAQFERGINEVFQGDVKAALMRYYELIRIMVRDYRPDMVAHLDRIKKLNKGDRFFPERASWYREEVIRTMEVIAQAGVIMEVNTKSFYKKELEETYPGKWALEIAREMNIPVNIGSDAHHPDDITKGFDHASRVLQEVGYTTTKIFLDGIWQEVELVKPMIYTT</sequence>
<comment type="catalytic activity">
    <reaction evidence="7 8">
        <text>L-histidinol phosphate + H2O = L-histidinol + phosphate</text>
        <dbReference type="Rhea" id="RHEA:14465"/>
        <dbReference type="ChEBI" id="CHEBI:15377"/>
        <dbReference type="ChEBI" id="CHEBI:43474"/>
        <dbReference type="ChEBI" id="CHEBI:57699"/>
        <dbReference type="ChEBI" id="CHEBI:57980"/>
        <dbReference type="EC" id="3.1.3.15"/>
    </reaction>
</comment>
<reference evidence="10 11" key="1">
    <citation type="submission" date="2017-10" db="EMBL/GenBank/DDBJ databases">
        <title>The draft genome sequence of Lewinella nigricans NBRC 102662.</title>
        <authorList>
            <person name="Wang K."/>
        </authorList>
    </citation>
    <scope>NUCLEOTIDE SEQUENCE [LARGE SCALE GENOMIC DNA]</scope>
    <source>
        <strain evidence="10 11">NBRC 102662</strain>
    </source>
</reference>
<comment type="similarity">
    <text evidence="2 8">Belongs to the PHP hydrolase family. HisK subfamily.</text>
</comment>
<dbReference type="InterPro" id="IPR004013">
    <property type="entry name" value="PHP_dom"/>
</dbReference>
<protein>
    <recommendedName>
        <fullName evidence="3 8">Histidinol-phosphatase</fullName>
        <shortName evidence="8">HolPase</shortName>
        <ecNumber evidence="3 8">3.1.3.15</ecNumber>
    </recommendedName>
</protein>